<keyword evidence="2" id="KW-1185">Reference proteome</keyword>
<reference evidence="2" key="1">
    <citation type="journal article" date="2019" name="Curr. Biol.">
        <title>Genome Sequence of Striga asiatica Provides Insight into the Evolution of Plant Parasitism.</title>
        <authorList>
            <person name="Yoshida S."/>
            <person name="Kim S."/>
            <person name="Wafula E.K."/>
            <person name="Tanskanen J."/>
            <person name="Kim Y.M."/>
            <person name="Honaas L."/>
            <person name="Yang Z."/>
            <person name="Spallek T."/>
            <person name="Conn C.E."/>
            <person name="Ichihashi Y."/>
            <person name="Cheong K."/>
            <person name="Cui S."/>
            <person name="Der J.P."/>
            <person name="Gundlach H."/>
            <person name="Jiao Y."/>
            <person name="Hori C."/>
            <person name="Ishida J.K."/>
            <person name="Kasahara H."/>
            <person name="Kiba T."/>
            <person name="Kim M.S."/>
            <person name="Koo N."/>
            <person name="Laohavisit A."/>
            <person name="Lee Y.H."/>
            <person name="Lumba S."/>
            <person name="McCourt P."/>
            <person name="Mortimer J.C."/>
            <person name="Mutuku J.M."/>
            <person name="Nomura T."/>
            <person name="Sasaki-Sekimoto Y."/>
            <person name="Seto Y."/>
            <person name="Wang Y."/>
            <person name="Wakatake T."/>
            <person name="Sakakibara H."/>
            <person name="Demura T."/>
            <person name="Yamaguchi S."/>
            <person name="Yoneyama K."/>
            <person name="Manabe R.I."/>
            <person name="Nelson D.C."/>
            <person name="Schulman A.H."/>
            <person name="Timko M.P."/>
            <person name="dePamphilis C.W."/>
            <person name="Choi D."/>
            <person name="Shirasu K."/>
        </authorList>
    </citation>
    <scope>NUCLEOTIDE SEQUENCE [LARGE SCALE GENOMIC DNA]</scope>
    <source>
        <strain evidence="2">cv. UVA1</strain>
    </source>
</reference>
<dbReference type="Proteomes" id="UP000325081">
    <property type="component" value="Unassembled WGS sequence"/>
</dbReference>
<evidence type="ECO:0000313" key="1">
    <source>
        <dbReference type="EMBL" id="GER37174.1"/>
    </source>
</evidence>
<name>A0A5A7PWN2_STRAF</name>
<proteinExistence type="predicted"/>
<evidence type="ECO:0000313" key="2">
    <source>
        <dbReference type="Proteomes" id="UP000325081"/>
    </source>
</evidence>
<protein>
    <submittedName>
        <fullName evidence="1">SWAP (Suppressor-of-White-APricot)/surpdomain-containing protein / D111/G-patch domain-containing protein</fullName>
    </submittedName>
</protein>
<accession>A0A5A7PWN2</accession>
<comment type="caution">
    <text evidence="1">The sequence shown here is derived from an EMBL/GenBank/DDBJ whole genome shotgun (WGS) entry which is preliminary data.</text>
</comment>
<organism evidence="1 2">
    <name type="scientific">Striga asiatica</name>
    <name type="common">Asiatic witchweed</name>
    <name type="synonym">Buchnera asiatica</name>
    <dbReference type="NCBI Taxonomy" id="4170"/>
    <lineage>
        <taxon>Eukaryota</taxon>
        <taxon>Viridiplantae</taxon>
        <taxon>Streptophyta</taxon>
        <taxon>Embryophyta</taxon>
        <taxon>Tracheophyta</taxon>
        <taxon>Spermatophyta</taxon>
        <taxon>Magnoliopsida</taxon>
        <taxon>eudicotyledons</taxon>
        <taxon>Gunneridae</taxon>
        <taxon>Pentapetalae</taxon>
        <taxon>asterids</taxon>
        <taxon>lamiids</taxon>
        <taxon>Lamiales</taxon>
        <taxon>Orobanchaceae</taxon>
        <taxon>Buchnereae</taxon>
        <taxon>Striga</taxon>
    </lineage>
</organism>
<gene>
    <name evidence="1" type="ORF">STAS_13568</name>
</gene>
<sequence>MAAGKVTEIAAPDEKDEVAEFVASHLRQEERETTEIFKEGDEGRFVGDESNAEEVYNPIRFVKAEEVNIPIRAVKAEMNSPDWAVKGCKEDVKKREKTGPGCSEEMMGKKKIKIEQI</sequence>
<dbReference type="EMBL" id="BKCP01005294">
    <property type="protein sequence ID" value="GER37174.1"/>
    <property type="molecule type" value="Genomic_DNA"/>
</dbReference>
<dbReference type="AlphaFoldDB" id="A0A5A7PWN2"/>